<comment type="caution">
    <text evidence="1">The sequence shown here is derived from an EMBL/GenBank/DDBJ whole genome shotgun (WGS) entry which is preliminary data.</text>
</comment>
<evidence type="ECO:0000313" key="1">
    <source>
        <dbReference type="EMBL" id="MFC6196510.1"/>
    </source>
</evidence>
<proteinExistence type="predicted"/>
<keyword evidence="2" id="KW-1185">Reference proteome</keyword>
<accession>A0ABW1S4K8</accession>
<gene>
    <name evidence="1" type="ORF">ACFQDM_00385</name>
</gene>
<dbReference type="Proteomes" id="UP001596303">
    <property type="component" value="Unassembled WGS sequence"/>
</dbReference>
<organism evidence="1 2">
    <name type="scientific">Ponticaulis profundi</name>
    <dbReference type="NCBI Taxonomy" id="2665222"/>
    <lineage>
        <taxon>Bacteria</taxon>
        <taxon>Pseudomonadati</taxon>
        <taxon>Pseudomonadota</taxon>
        <taxon>Alphaproteobacteria</taxon>
        <taxon>Hyphomonadales</taxon>
        <taxon>Hyphomonadaceae</taxon>
        <taxon>Ponticaulis</taxon>
    </lineage>
</organism>
<dbReference type="RefSeq" id="WP_377373985.1">
    <property type="nucleotide sequence ID" value="NZ_JBHSSW010000001.1"/>
</dbReference>
<dbReference type="EMBL" id="JBHSSW010000001">
    <property type="protein sequence ID" value="MFC6196510.1"/>
    <property type="molecule type" value="Genomic_DNA"/>
</dbReference>
<evidence type="ECO:0000313" key="2">
    <source>
        <dbReference type="Proteomes" id="UP001596303"/>
    </source>
</evidence>
<reference evidence="2" key="1">
    <citation type="journal article" date="2019" name="Int. J. Syst. Evol. Microbiol.">
        <title>The Global Catalogue of Microorganisms (GCM) 10K type strain sequencing project: providing services to taxonomists for standard genome sequencing and annotation.</title>
        <authorList>
            <consortium name="The Broad Institute Genomics Platform"/>
            <consortium name="The Broad Institute Genome Sequencing Center for Infectious Disease"/>
            <person name="Wu L."/>
            <person name="Ma J."/>
        </authorList>
    </citation>
    <scope>NUCLEOTIDE SEQUENCE [LARGE SCALE GENOMIC DNA]</scope>
    <source>
        <strain evidence="2">CGMCC-1.15741</strain>
    </source>
</reference>
<sequence>MFSLPVAVNLAAIGAMGRILREALMGRVEHDLAAAPASQIAEKDSLFTDRACEDLHIRVLSVSGMN</sequence>
<protein>
    <submittedName>
        <fullName evidence="1">Uncharacterized protein</fullName>
    </submittedName>
</protein>
<name>A0ABW1S4K8_9PROT</name>